<dbReference type="Pfam" id="PF00126">
    <property type="entry name" value="HTH_1"/>
    <property type="match status" value="1"/>
</dbReference>
<keyword evidence="3" id="KW-0238">DNA-binding</keyword>
<dbReference type="PROSITE" id="PS50931">
    <property type="entry name" value="HTH_LYSR"/>
    <property type="match status" value="1"/>
</dbReference>
<dbReference type="Proteomes" id="UP001201273">
    <property type="component" value="Unassembled WGS sequence"/>
</dbReference>
<dbReference type="InterPro" id="IPR000847">
    <property type="entry name" value="LysR_HTH_N"/>
</dbReference>
<proteinExistence type="inferred from homology"/>
<evidence type="ECO:0000259" key="5">
    <source>
        <dbReference type="PROSITE" id="PS50931"/>
    </source>
</evidence>
<keyword evidence="2" id="KW-0805">Transcription regulation</keyword>
<comment type="similarity">
    <text evidence="1">Belongs to the LysR transcriptional regulatory family.</text>
</comment>
<dbReference type="SUPFAM" id="SSF46785">
    <property type="entry name" value="Winged helix' DNA-binding domain"/>
    <property type="match status" value="1"/>
</dbReference>
<comment type="caution">
    <text evidence="6">The sequence shown here is derived from an EMBL/GenBank/DDBJ whole genome shotgun (WGS) entry which is preliminary data.</text>
</comment>
<dbReference type="InterPro" id="IPR036388">
    <property type="entry name" value="WH-like_DNA-bd_sf"/>
</dbReference>
<dbReference type="PANTHER" id="PTHR30118">
    <property type="entry name" value="HTH-TYPE TRANSCRIPTIONAL REGULATOR LEUO-RELATED"/>
    <property type="match status" value="1"/>
</dbReference>
<organism evidence="6 7">
    <name type="scientific">Motilimonas cestriensis</name>
    <dbReference type="NCBI Taxonomy" id="2742685"/>
    <lineage>
        <taxon>Bacteria</taxon>
        <taxon>Pseudomonadati</taxon>
        <taxon>Pseudomonadota</taxon>
        <taxon>Gammaproteobacteria</taxon>
        <taxon>Alteromonadales</taxon>
        <taxon>Alteromonadales genera incertae sedis</taxon>
        <taxon>Motilimonas</taxon>
    </lineage>
</organism>
<feature type="domain" description="HTH lysR-type" evidence="5">
    <location>
        <begin position="15"/>
        <end position="71"/>
    </location>
</feature>
<evidence type="ECO:0000256" key="3">
    <source>
        <dbReference type="ARBA" id="ARBA00023125"/>
    </source>
</evidence>
<sequence length="317" mass="35362">MIDKPLTLENLNQSNLNLLISLAVLLDEAHVSRAAERLGMTQSAISHVLNRARDLFDDPLLIKGSQNMILTSRAQTLKSQLNDFVLTSSTIFKGSEFDPSKIKGVIRFTMNDLAASLCIEEILTQVAEQAPFLELEYVRQTDSVSSQLNSGKLDLAIGSFKKLPKNVSSVHVGFERWSLLIGQRYHDNNIETLAESLKLPQAKYAVAGEVDTQLEQFLQQHQLNIKPGFTSGSMVVLAEAMKTGYLTAIVPHTLANALADNESLTQFDIPELSDTETRMVWPQDLNHQALHVWIRELIMTAYQNNVLCSKEADHAEF</sequence>
<evidence type="ECO:0000256" key="4">
    <source>
        <dbReference type="ARBA" id="ARBA00023163"/>
    </source>
</evidence>
<evidence type="ECO:0000313" key="7">
    <source>
        <dbReference type="Proteomes" id="UP001201273"/>
    </source>
</evidence>
<dbReference type="PANTHER" id="PTHR30118:SF15">
    <property type="entry name" value="TRANSCRIPTIONAL REGULATORY PROTEIN"/>
    <property type="match status" value="1"/>
</dbReference>
<dbReference type="InterPro" id="IPR005119">
    <property type="entry name" value="LysR_subst-bd"/>
</dbReference>
<gene>
    <name evidence="6" type="ORF">K6Y31_07295</name>
</gene>
<dbReference type="Pfam" id="PF03466">
    <property type="entry name" value="LysR_substrate"/>
    <property type="match status" value="1"/>
</dbReference>
<evidence type="ECO:0000313" key="6">
    <source>
        <dbReference type="EMBL" id="MCE2594617.1"/>
    </source>
</evidence>
<dbReference type="SUPFAM" id="SSF53850">
    <property type="entry name" value="Periplasmic binding protein-like II"/>
    <property type="match status" value="1"/>
</dbReference>
<dbReference type="InterPro" id="IPR050389">
    <property type="entry name" value="LysR-type_TF"/>
</dbReference>
<dbReference type="Gene3D" id="3.40.190.10">
    <property type="entry name" value="Periplasmic binding protein-like II"/>
    <property type="match status" value="2"/>
</dbReference>
<dbReference type="Gene3D" id="1.10.10.10">
    <property type="entry name" value="Winged helix-like DNA-binding domain superfamily/Winged helix DNA-binding domain"/>
    <property type="match status" value="1"/>
</dbReference>
<dbReference type="EMBL" id="JAIMJA010000006">
    <property type="protein sequence ID" value="MCE2594617.1"/>
    <property type="molecule type" value="Genomic_DNA"/>
</dbReference>
<dbReference type="RefSeq" id="WP_233052154.1">
    <property type="nucleotide sequence ID" value="NZ_JAIMJA010000006.1"/>
</dbReference>
<protein>
    <submittedName>
        <fullName evidence="6">LysR family transcriptional regulator</fullName>
    </submittedName>
</protein>
<name>A0ABS8W8C7_9GAMM</name>
<dbReference type="InterPro" id="IPR036390">
    <property type="entry name" value="WH_DNA-bd_sf"/>
</dbReference>
<keyword evidence="7" id="KW-1185">Reference proteome</keyword>
<evidence type="ECO:0000256" key="1">
    <source>
        <dbReference type="ARBA" id="ARBA00009437"/>
    </source>
</evidence>
<keyword evidence="4" id="KW-0804">Transcription</keyword>
<reference evidence="6 7" key="1">
    <citation type="journal article" date="2022" name="Environ. Microbiol. Rep.">
        <title>Eco-phylogenetic analyses reveal divergent evolution of vitamin B12 metabolism in the marine bacterial family 'Psychromonadaceae'.</title>
        <authorList>
            <person name="Jin X."/>
            <person name="Yang Y."/>
            <person name="Cao H."/>
            <person name="Gao B."/>
            <person name="Zhao Z."/>
        </authorList>
    </citation>
    <scope>NUCLEOTIDE SEQUENCE [LARGE SCALE GENOMIC DNA]</scope>
    <source>
        <strain evidence="6 7">MKS20</strain>
    </source>
</reference>
<accession>A0ABS8W8C7</accession>
<evidence type="ECO:0000256" key="2">
    <source>
        <dbReference type="ARBA" id="ARBA00023015"/>
    </source>
</evidence>